<keyword evidence="4 6" id="KW-1133">Transmembrane helix</keyword>
<evidence type="ECO:0000256" key="1">
    <source>
        <dbReference type="ARBA" id="ARBA00004141"/>
    </source>
</evidence>
<dbReference type="AlphaFoldDB" id="A0A1F5FJA6"/>
<organism evidence="8 9">
    <name type="scientific">Candidatus Collierbacteria bacterium RIFOXYB1_FULL_49_13</name>
    <dbReference type="NCBI Taxonomy" id="1817728"/>
    <lineage>
        <taxon>Bacteria</taxon>
        <taxon>Candidatus Collieribacteriota</taxon>
    </lineage>
</organism>
<protein>
    <recommendedName>
        <fullName evidence="7">GtrA/DPMS transmembrane domain-containing protein</fullName>
    </recommendedName>
</protein>
<evidence type="ECO:0000256" key="5">
    <source>
        <dbReference type="ARBA" id="ARBA00023136"/>
    </source>
</evidence>
<dbReference type="InterPro" id="IPR007267">
    <property type="entry name" value="GtrA_DPMS_TM"/>
</dbReference>
<keyword evidence="3 6" id="KW-0812">Transmembrane</keyword>
<dbReference type="Proteomes" id="UP000176682">
    <property type="component" value="Unassembled WGS sequence"/>
</dbReference>
<feature type="transmembrane region" description="Helical" evidence="6">
    <location>
        <begin position="6"/>
        <end position="28"/>
    </location>
</feature>
<evidence type="ECO:0000259" key="7">
    <source>
        <dbReference type="Pfam" id="PF04138"/>
    </source>
</evidence>
<accession>A0A1F5FJA6</accession>
<dbReference type="GO" id="GO:0000271">
    <property type="term" value="P:polysaccharide biosynthetic process"/>
    <property type="evidence" value="ECO:0007669"/>
    <property type="project" value="InterPro"/>
</dbReference>
<evidence type="ECO:0000256" key="2">
    <source>
        <dbReference type="ARBA" id="ARBA00009399"/>
    </source>
</evidence>
<comment type="subcellular location">
    <subcellularLocation>
        <location evidence="1">Membrane</location>
        <topology evidence="1">Multi-pass membrane protein</topology>
    </subcellularLocation>
</comment>
<comment type="similarity">
    <text evidence="2">Belongs to the GtrA family.</text>
</comment>
<dbReference type="PANTHER" id="PTHR38459">
    <property type="entry name" value="PROPHAGE BACTOPRENOL-LINKED GLUCOSE TRANSLOCASE HOMOLOG"/>
    <property type="match status" value="1"/>
</dbReference>
<evidence type="ECO:0000313" key="8">
    <source>
        <dbReference type="EMBL" id="OGD79738.1"/>
    </source>
</evidence>
<comment type="caution">
    <text evidence="8">The sequence shown here is derived from an EMBL/GenBank/DDBJ whole genome shotgun (WGS) entry which is preliminary data.</text>
</comment>
<dbReference type="EMBL" id="MFAM01000012">
    <property type="protein sequence ID" value="OGD79738.1"/>
    <property type="molecule type" value="Genomic_DNA"/>
</dbReference>
<reference evidence="8 9" key="1">
    <citation type="journal article" date="2016" name="Nat. Commun.">
        <title>Thousands of microbial genomes shed light on interconnected biogeochemical processes in an aquifer system.</title>
        <authorList>
            <person name="Anantharaman K."/>
            <person name="Brown C.T."/>
            <person name="Hug L.A."/>
            <person name="Sharon I."/>
            <person name="Castelle C.J."/>
            <person name="Probst A.J."/>
            <person name="Thomas B.C."/>
            <person name="Singh A."/>
            <person name="Wilkins M.J."/>
            <person name="Karaoz U."/>
            <person name="Brodie E.L."/>
            <person name="Williams K.H."/>
            <person name="Hubbard S.S."/>
            <person name="Banfield J.F."/>
        </authorList>
    </citation>
    <scope>NUCLEOTIDE SEQUENCE [LARGE SCALE GENOMIC DNA]</scope>
</reference>
<dbReference type="PANTHER" id="PTHR38459:SF1">
    <property type="entry name" value="PROPHAGE BACTOPRENOL-LINKED GLUCOSE TRANSLOCASE HOMOLOG"/>
    <property type="match status" value="1"/>
</dbReference>
<dbReference type="GO" id="GO:0005886">
    <property type="term" value="C:plasma membrane"/>
    <property type="evidence" value="ECO:0007669"/>
    <property type="project" value="TreeGrafter"/>
</dbReference>
<evidence type="ECO:0000256" key="4">
    <source>
        <dbReference type="ARBA" id="ARBA00022989"/>
    </source>
</evidence>
<name>A0A1F5FJA6_9BACT</name>
<evidence type="ECO:0000256" key="6">
    <source>
        <dbReference type="SAM" id="Phobius"/>
    </source>
</evidence>
<gene>
    <name evidence="8" type="ORF">A2368_03935</name>
</gene>
<feature type="domain" description="GtrA/DPMS transmembrane" evidence="7">
    <location>
        <begin position="9"/>
        <end position="122"/>
    </location>
</feature>
<evidence type="ECO:0000313" key="9">
    <source>
        <dbReference type="Proteomes" id="UP000176682"/>
    </source>
</evidence>
<dbReference type="InterPro" id="IPR051401">
    <property type="entry name" value="GtrA_CellWall_Glycosyl"/>
</dbReference>
<proteinExistence type="inferred from homology"/>
<keyword evidence="5 6" id="KW-0472">Membrane</keyword>
<sequence length="126" mass="14255">MVGRRFVGFSIVGVVVLGLGMMLLAFLVEVMSIDEIVAGVATTVFSLETNFVLNKYLNWRDREGRWTRQWWRYHLTRMGAVVINQSLYTVLVLFGANYLLTTIVLTVLVTAYNYIGSDKYAFSGGE</sequence>
<evidence type="ECO:0000256" key="3">
    <source>
        <dbReference type="ARBA" id="ARBA00022692"/>
    </source>
</evidence>
<dbReference type="Pfam" id="PF04138">
    <property type="entry name" value="GtrA_DPMS_TM"/>
    <property type="match status" value="1"/>
</dbReference>
<feature type="transmembrane region" description="Helical" evidence="6">
    <location>
        <begin position="87"/>
        <end position="115"/>
    </location>
</feature>